<keyword evidence="7" id="KW-1185">Reference proteome</keyword>
<dbReference type="PANTHER" id="PTHR43580">
    <property type="entry name" value="OXIDOREDUCTASE GLYR1-RELATED"/>
    <property type="match status" value="1"/>
</dbReference>
<dbReference type="Proteomes" id="UP000294862">
    <property type="component" value="Unassembled WGS sequence"/>
</dbReference>
<keyword evidence="2" id="KW-0520">NAD</keyword>
<dbReference type="GO" id="GO:0050661">
    <property type="term" value="F:NADP binding"/>
    <property type="evidence" value="ECO:0007669"/>
    <property type="project" value="InterPro"/>
</dbReference>
<dbReference type="OrthoDB" id="9786703at2"/>
<evidence type="ECO:0000256" key="3">
    <source>
        <dbReference type="PIRSR" id="PIRSR000103-1"/>
    </source>
</evidence>
<dbReference type="Gene3D" id="1.10.1040.10">
    <property type="entry name" value="N-(1-d-carboxylethyl)-l-norvaline Dehydrogenase, domain 2"/>
    <property type="match status" value="1"/>
</dbReference>
<dbReference type="GO" id="GO:0016491">
    <property type="term" value="F:oxidoreductase activity"/>
    <property type="evidence" value="ECO:0007669"/>
    <property type="project" value="UniProtKB-KW"/>
</dbReference>
<accession>A0A4R2I7V2</accession>
<dbReference type="Pfam" id="PF14833">
    <property type="entry name" value="NAD_binding_11"/>
    <property type="match status" value="1"/>
</dbReference>
<dbReference type="InterPro" id="IPR008927">
    <property type="entry name" value="6-PGluconate_DH-like_C_sf"/>
</dbReference>
<reference evidence="6 7" key="1">
    <citation type="journal article" date="2015" name="Stand. Genomic Sci.">
        <title>Genomic Encyclopedia of Bacterial and Archaeal Type Strains, Phase III: the genomes of soil and plant-associated and newly described type strains.</title>
        <authorList>
            <person name="Whitman W.B."/>
            <person name="Woyke T."/>
            <person name="Klenk H.P."/>
            <person name="Zhou Y."/>
            <person name="Lilburn T.G."/>
            <person name="Beck B.J."/>
            <person name="De Vos P."/>
            <person name="Vandamme P."/>
            <person name="Eisen J.A."/>
            <person name="Garrity G."/>
            <person name="Hugenholtz P."/>
            <person name="Kyrpides N.C."/>
        </authorList>
    </citation>
    <scope>NUCLEOTIDE SEQUENCE [LARGE SCALE GENOMIC DNA]</scope>
    <source>
        <strain evidence="6 7">A3</strain>
    </source>
</reference>
<dbReference type="RefSeq" id="WP_131998022.1">
    <property type="nucleotide sequence ID" value="NZ_JACGXM010000003.1"/>
</dbReference>
<dbReference type="InterPro" id="IPR029154">
    <property type="entry name" value="HIBADH-like_NADP-bd"/>
</dbReference>
<name>A0A4R2I7V2_9GAMM</name>
<dbReference type="InterPro" id="IPR015815">
    <property type="entry name" value="HIBADH-related"/>
</dbReference>
<dbReference type="InterPro" id="IPR006115">
    <property type="entry name" value="6PGDH_NADP-bd"/>
</dbReference>
<evidence type="ECO:0000256" key="2">
    <source>
        <dbReference type="ARBA" id="ARBA00023027"/>
    </source>
</evidence>
<dbReference type="SUPFAM" id="SSF48179">
    <property type="entry name" value="6-phosphogluconate dehydrogenase C-terminal domain-like"/>
    <property type="match status" value="1"/>
</dbReference>
<dbReference type="InterPro" id="IPR013328">
    <property type="entry name" value="6PGD_dom2"/>
</dbReference>
<protein>
    <submittedName>
        <fullName evidence="6">3-hydroxyisobutyrate dehydrogenase</fullName>
    </submittedName>
</protein>
<feature type="active site" evidence="3">
    <location>
        <position position="170"/>
    </location>
</feature>
<organism evidence="6 7">
    <name type="scientific">Dokdonella fugitiva</name>
    <dbReference type="NCBI Taxonomy" id="328517"/>
    <lineage>
        <taxon>Bacteria</taxon>
        <taxon>Pseudomonadati</taxon>
        <taxon>Pseudomonadota</taxon>
        <taxon>Gammaproteobacteria</taxon>
        <taxon>Lysobacterales</taxon>
        <taxon>Rhodanobacteraceae</taxon>
        <taxon>Dokdonella</taxon>
    </lineage>
</organism>
<dbReference type="AlphaFoldDB" id="A0A4R2I7V2"/>
<evidence type="ECO:0000313" key="7">
    <source>
        <dbReference type="Proteomes" id="UP000294862"/>
    </source>
</evidence>
<dbReference type="InterPro" id="IPR036291">
    <property type="entry name" value="NAD(P)-bd_dom_sf"/>
</dbReference>
<evidence type="ECO:0000259" key="5">
    <source>
        <dbReference type="Pfam" id="PF14833"/>
    </source>
</evidence>
<gene>
    <name evidence="6" type="ORF">EV148_105199</name>
</gene>
<dbReference type="EMBL" id="SLWQ01000005">
    <property type="protein sequence ID" value="TCO40404.1"/>
    <property type="molecule type" value="Genomic_DNA"/>
</dbReference>
<dbReference type="PANTHER" id="PTHR43580:SF2">
    <property type="entry name" value="CYTOKINE-LIKE NUCLEAR FACTOR N-PAC"/>
    <property type="match status" value="1"/>
</dbReference>
<proteinExistence type="predicted"/>
<dbReference type="SUPFAM" id="SSF51735">
    <property type="entry name" value="NAD(P)-binding Rossmann-fold domains"/>
    <property type="match status" value="1"/>
</dbReference>
<feature type="domain" description="3-hydroxyisobutyrate dehydrogenase-like NAD-binding" evidence="5">
    <location>
        <begin position="169"/>
        <end position="284"/>
    </location>
</feature>
<keyword evidence="1" id="KW-0560">Oxidoreductase</keyword>
<feature type="domain" description="6-phosphogluconate dehydrogenase NADP-binding" evidence="4">
    <location>
        <begin position="2"/>
        <end position="161"/>
    </location>
</feature>
<comment type="caution">
    <text evidence="6">The sequence shown here is derived from an EMBL/GenBank/DDBJ whole genome shotgun (WGS) entry which is preliminary data.</text>
</comment>
<dbReference type="InterPro" id="IPR051265">
    <property type="entry name" value="HIBADH-related_NP60_sf"/>
</dbReference>
<evidence type="ECO:0000256" key="1">
    <source>
        <dbReference type="ARBA" id="ARBA00023002"/>
    </source>
</evidence>
<evidence type="ECO:0000259" key="4">
    <source>
        <dbReference type="Pfam" id="PF03446"/>
    </source>
</evidence>
<dbReference type="PIRSF" id="PIRSF000103">
    <property type="entry name" value="HIBADH"/>
    <property type="match status" value="1"/>
</dbReference>
<dbReference type="Pfam" id="PF03446">
    <property type="entry name" value="NAD_binding_2"/>
    <property type="match status" value="1"/>
</dbReference>
<dbReference type="Gene3D" id="3.40.50.720">
    <property type="entry name" value="NAD(P)-binding Rossmann-like Domain"/>
    <property type="match status" value="1"/>
</dbReference>
<evidence type="ECO:0000313" key="6">
    <source>
        <dbReference type="EMBL" id="TCO40404.1"/>
    </source>
</evidence>
<sequence length="293" mass="30524">MNVGFAGLGTMGLPMAANLLRAGRALHVWNRTPTRSTPLLELGATRAESVDALFRACDVVLLMLADEAAVDAVVGRHAPGFGARIGGRTIVHLGTTAPAHSASLARELGARGARYVEAPVSGSRIQAERGELVGMLAGDEAALETVLPLLAPLCRRTFHCGGVPGALRMKLAVNHYLIALVTALAETVHAARASGIDTALLREILDAGPMASEVSRIKLAKLVHEDFSPQAAVRDVATIAELVLAQADDAGAQAPLIRACAALYRRACDDGLGSEDMAGVIRALGPWGWRAEG</sequence>
<dbReference type="GO" id="GO:0051287">
    <property type="term" value="F:NAD binding"/>
    <property type="evidence" value="ECO:0007669"/>
    <property type="project" value="InterPro"/>
</dbReference>